<name>A0ABD1XA00_9LAMI</name>
<keyword evidence="1" id="KW-0853">WD repeat</keyword>
<organism evidence="3 4">
    <name type="scientific">Forsythia ovata</name>
    <dbReference type="NCBI Taxonomy" id="205694"/>
    <lineage>
        <taxon>Eukaryota</taxon>
        <taxon>Viridiplantae</taxon>
        <taxon>Streptophyta</taxon>
        <taxon>Embryophyta</taxon>
        <taxon>Tracheophyta</taxon>
        <taxon>Spermatophyta</taxon>
        <taxon>Magnoliopsida</taxon>
        <taxon>eudicotyledons</taxon>
        <taxon>Gunneridae</taxon>
        <taxon>Pentapetalae</taxon>
        <taxon>asterids</taxon>
        <taxon>lamiids</taxon>
        <taxon>Lamiales</taxon>
        <taxon>Oleaceae</taxon>
        <taxon>Forsythieae</taxon>
        <taxon>Forsythia</taxon>
    </lineage>
</organism>
<dbReference type="InterPro" id="IPR015943">
    <property type="entry name" value="WD40/YVTN_repeat-like_dom_sf"/>
</dbReference>
<evidence type="ECO:0000256" key="1">
    <source>
        <dbReference type="PROSITE-ProRule" id="PRU00221"/>
    </source>
</evidence>
<dbReference type="EMBL" id="JBFOLJ010000001">
    <property type="protein sequence ID" value="KAL2558789.1"/>
    <property type="molecule type" value="Genomic_DNA"/>
</dbReference>
<keyword evidence="4" id="KW-1185">Reference proteome</keyword>
<evidence type="ECO:0000313" key="4">
    <source>
        <dbReference type="Proteomes" id="UP001604277"/>
    </source>
</evidence>
<dbReference type="PANTHER" id="PTHR15496:SF2">
    <property type="entry name" value="GENERAL TRANSCRIPTION FACTOR 3C POLYPEPTIDE 4"/>
    <property type="match status" value="1"/>
</dbReference>
<dbReference type="PROSITE" id="PS50082">
    <property type="entry name" value="WD_REPEATS_2"/>
    <property type="match status" value="2"/>
</dbReference>
<dbReference type="PROSITE" id="PS50294">
    <property type="entry name" value="WD_REPEATS_REGION"/>
    <property type="match status" value="1"/>
</dbReference>
<feature type="repeat" description="WD" evidence="1">
    <location>
        <begin position="352"/>
        <end position="375"/>
    </location>
</feature>
<dbReference type="AlphaFoldDB" id="A0ABD1XA00"/>
<accession>A0ABD1XA00</accession>
<comment type="caution">
    <text evidence="3">The sequence shown here is derived from an EMBL/GenBank/DDBJ whole genome shotgun (WGS) entry which is preliminary data.</text>
</comment>
<dbReference type="Proteomes" id="UP001604277">
    <property type="component" value="Unassembled WGS sequence"/>
</dbReference>
<dbReference type="SUPFAM" id="SSF50978">
    <property type="entry name" value="WD40 repeat-like"/>
    <property type="match status" value="1"/>
</dbReference>
<evidence type="ECO:0000259" key="2">
    <source>
        <dbReference type="Pfam" id="PF12657"/>
    </source>
</evidence>
<feature type="domain" description="Transcription factor IIIC 90kDa subunit N-terminal" evidence="2">
    <location>
        <begin position="84"/>
        <end position="522"/>
    </location>
</feature>
<feature type="repeat" description="WD" evidence="1">
    <location>
        <begin position="440"/>
        <end position="481"/>
    </location>
</feature>
<dbReference type="PANTHER" id="PTHR15496">
    <property type="entry name" value="GENERAL TRANSCRIPTION FACTOR 3C POLYPEPTIDE 4 FAMILY"/>
    <property type="match status" value="1"/>
</dbReference>
<dbReference type="InterPro" id="IPR036322">
    <property type="entry name" value="WD40_repeat_dom_sf"/>
</dbReference>
<reference evidence="4" key="1">
    <citation type="submission" date="2024-07" db="EMBL/GenBank/DDBJ databases">
        <title>Two chromosome-level genome assemblies of Korean endemic species Abeliophyllum distichum and Forsythia ovata (Oleaceae).</title>
        <authorList>
            <person name="Jang H."/>
        </authorList>
    </citation>
    <scope>NUCLEOTIDE SEQUENCE [LARGE SCALE GENOMIC DNA]</scope>
</reference>
<dbReference type="Gene3D" id="2.130.10.10">
    <property type="entry name" value="YVTN repeat-like/Quinoprotein amine dehydrogenase"/>
    <property type="match status" value="2"/>
</dbReference>
<dbReference type="SMART" id="SM00320">
    <property type="entry name" value="WD40"/>
    <property type="match status" value="4"/>
</dbReference>
<dbReference type="Pfam" id="PF12657">
    <property type="entry name" value="TFIIIC_delta"/>
    <property type="match status" value="1"/>
</dbReference>
<dbReference type="InterPro" id="IPR044230">
    <property type="entry name" value="GTF3C4"/>
</dbReference>
<sequence length="895" mass="99219">MGYFKGPAASLVASPSYPNAVAWSDENLVAVASGNLVSILNPAKPFGPRGLVSINSSKPFPIGVIERQDLLSECLLPVCLSRDTRPCVRSISWSPVGLAPNSGCLLAVCTSEGQVKIYRMPFCEFSAEWVEVMDISEMLHAYLLNINFGEPGIISSEHFEEPQLRDNRDQEYADDLPISILRNKCKRRRQDALSVAPNEPNNLRENKTYQIVPMSFSKENPLKKATEKMTCQIVPTPVSKAKPQKKATKDCNDPLITAQQYASCNAMLASLIVAWSPILPMNSSSCCSVLAVGGKCGRISFWRIHGPQSYSLSNNGDSITATPVGFLHAHDTWITAISWALFDSDASNSQFLLATGSSDGSVKIWQVNGEEMLKSSEANHASFSLLKVMAVDNITVSILSLIVPVQSPRKMPLAIGKGSGTFEVWICDIPTRKFEKVGCYDAHDHIVMGLAWAFDGRSLYSCSQDNSIRSWCLHENSLYEVPIPSNTPGVKCSTDVPNAFDSCFGLAVSPGNLVIAVVRRFDSDLLNPMYQERTQKAAVEFLWIGGQQFDISSNVCPDFDVEAFPGFPEKELIWWEKSILWSLNHCENLDNPLIVWDIVGALSAFKQSIPKFVEHILHKLLTSYFGSQFGSLTTFLPEASKFLSKLSSRRIHLLSIISRHVVLKELNANKKGGKEQEIEGLSGAEEEQLFLWMELLSGSERELQERLVGLNFSAILSLLSNSTMESCKVGCWSPIGLAQMEQWVSLNYKYMKDYLKFLAAEVEKHEKRRLKDIYGCEVEEKCIFCSAAVPFESTEFAFCLGVKGSNRVGQSHKLARCAVTMRCCPTTPSWFCTCCQRWASKLAPRDLFIMPGHLSDFESFFAPSSSIGSALPYCPFCGILLQRLQPDFLLSPSPV</sequence>
<evidence type="ECO:0000313" key="3">
    <source>
        <dbReference type="EMBL" id="KAL2558789.1"/>
    </source>
</evidence>
<proteinExistence type="predicted"/>
<protein>
    <submittedName>
        <fullName evidence="3">Transducin/WD40 repeat-like superfamily protein</fullName>
    </submittedName>
</protein>
<dbReference type="InterPro" id="IPR001680">
    <property type="entry name" value="WD40_rpt"/>
</dbReference>
<dbReference type="InterPro" id="IPR024761">
    <property type="entry name" value="TFIIIC_delta_N"/>
</dbReference>
<gene>
    <name evidence="3" type="ORF">Fot_03528</name>
</gene>